<sequence length="57" mass="6643">RRVLASLTTDFQCPYICHQDKISWRLFLQDYFSLRSFFDVPGGNNSVIKNRTSSDVV</sequence>
<name>A0AAD4XJB3_9MAGN</name>
<dbReference type="EMBL" id="JAJJMB010008429">
    <property type="protein sequence ID" value="KAI3923665.1"/>
    <property type="molecule type" value="Genomic_DNA"/>
</dbReference>
<keyword evidence="2" id="KW-1185">Reference proteome</keyword>
<evidence type="ECO:0000313" key="1">
    <source>
        <dbReference type="EMBL" id="KAI3923665.1"/>
    </source>
</evidence>
<feature type="non-terminal residue" evidence="1">
    <location>
        <position position="1"/>
    </location>
</feature>
<dbReference type="AlphaFoldDB" id="A0AAD4XJB3"/>
<evidence type="ECO:0000313" key="2">
    <source>
        <dbReference type="Proteomes" id="UP001202328"/>
    </source>
</evidence>
<accession>A0AAD4XJB3</accession>
<gene>
    <name evidence="1" type="ORF">MKW98_011295</name>
</gene>
<reference evidence="1" key="1">
    <citation type="submission" date="2022-04" db="EMBL/GenBank/DDBJ databases">
        <title>A functionally conserved STORR gene fusion in Papaver species that diverged 16.8 million years ago.</title>
        <authorList>
            <person name="Catania T."/>
        </authorList>
    </citation>
    <scope>NUCLEOTIDE SEQUENCE</scope>
    <source>
        <strain evidence="1">S-188037</strain>
    </source>
</reference>
<organism evidence="1 2">
    <name type="scientific">Papaver atlanticum</name>
    <dbReference type="NCBI Taxonomy" id="357466"/>
    <lineage>
        <taxon>Eukaryota</taxon>
        <taxon>Viridiplantae</taxon>
        <taxon>Streptophyta</taxon>
        <taxon>Embryophyta</taxon>
        <taxon>Tracheophyta</taxon>
        <taxon>Spermatophyta</taxon>
        <taxon>Magnoliopsida</taxon>
        <taxon>Ranunculales</taxon>
        <taxon>Papaveraceae</taxon>
        <taxon>Papaveroideae</taxon>
        <taxon>Papaver</taxon>
    </lineage>
</organism>
<proteinExistence type="predicted"/>
<dbReference type="Proteomes" id="UP001202328">
    <property type="component" value="Unassembled WGS sequence"/>
</dbReference>
<protein>
    <submittedName>
        <fullName evidence="1">Uncharacterized protein</fullName>
    </submittedName>
</protein>
<comment type="caution">
    <text evidence="1">The sequence shown here is derived from an EMBL/GenBank/DDBJ whole genome shotgun (WGS) entry which is preliminary data.</text>
</comment>